<reference evidence="1 2" key="1">
    <citation type="submission" date="2014-03" db="EMBL/GenBank/DDBJ databases">
        <title>Bradyrhizobium valentinum sp. nov., isolated from effective nodules of Lupinus mariae-josephae, a lupine endemic of basic-lime soils in Eastern Spain.</title>
        <authorList>
            <person name="Duran D."/>
            <person name="Rey L."/>
            <person name="Navarro A."/>
            <person name="Busquets A."/>
            <person name="Imperial J."/>
            <person name="Ruiz-Argueso T."/>
        </authorList>
    </citation>
    <scope>NUCLEOTIDE SEQUENCE [LARGE SCALE GENOMIC DNA]</scope>
    <source>
        <strain evidence="1 2">LmjM3</strain>
    </source>
</reference>
<evidence type="ECO:0000313" key="1">
    <source>
        <dbReference type="EMBL" id="KRQ99283.1"/>
    </source>
</evidence>
<dbReference type="AlphaFoldDB" id="A0A0R3KV31"/>
<evidence type="ECO:0000313" key="2">
    <source>
        <dbReference type="Proteomes" id="UP000051913"/>
    </source>
</evidence>
<dbReference type="RefSeq" id="WP_057853935.1">
    <property type="nucleotide sequence ID" value="NZ_LLXX01000173.1"/>
</dbReference>
<accession>A0A0R3KV31</accession>
<sequence length="238" mass="24502">MALAARKPSHLLVPERRVLIPQRRVLRPRHALPGIAPLPVVARPPVTPGSTNYTTPGTYSFTVPHFNSFFADVRGASGGGGGVFLTGPYSTDGTAGGYSYFNAPTGNLVGYGGGGGGRAYYHAEAPSEWEYYDYSVRQGANGAHGTGVNGDYNGTGDATSGGAGAYTYNGEFRGGAGGNGARAYRTWLYGSALTPGSTITVVVGARGSSGQSETNPALQGNFAQAQYGVNGAVYLSWS</sequence>
<name>A0A0R3KV31_9BRAD</name>
<keyword evidence="2" id="KW-1185">Reference proteome</keyword>
<gene>
    <name evidence="1" type="ORF">CP49_11850</name>
</gene>
<protein>
    <submittedName>
        <fullName evidence="1">Uncharacterized protein</fullName>
    </submittedName>
</protein>
<proteinExistence type="predicted"/>
<dbReference type="Proteomes" id="UP000051913">
    <property type="component" value="Unassembled WGS sequence"/>
</dbReference>
<organism evidence="1 2">
    <name type="scientific">Bradyrhizobium valentinum</name>
    <dbReference type="NCBI Taxonomy" id="1518501"/>
    <lineage>
        <taxon>Bacteria</taxon>
        <taxon>Pseudomonadati</taxon>
        <taxon>Pseudomonadota</taxon>
        <taxon>Alphaproteobacteria</taxon>
        <taxon>Hyphomicrobiales</taxon>
        <taxon>Nitrobacteraceae</taxon>
        <taxon>Bradyrhizobium</taxon>
    </lineage>
</organism>
<comment type="caution">
    <text evidence="1">The sequence shown here is derived from an EMBL/GenBank/DDBJ whole genome shotgun (WGS) entry which is preliminary data.</text>
</comment>
<dbReference type="EMBL" id="LLXX01000173">
    <property type="protein sequence ID" value="KRQ99283.1"/>
    <property type="molecule type" value="Genomic_DNA"/>
</dbReference>